<evidence type="ECO:0000259" key="4">
    <source>
        <dbReference type="PROSITE" id="PS51900"/>
    </source>
</evidence>
<dbReference type="PROSITE" id="PS51900">
    <property type="entry name" value="CB"/>
    <property type="match status" value="1"/>
</dbReference>
<name>A0ABU3QYL7_9GAMM</name>
<dbReference type="Proteomes" id="UP001257914">
    <property type="component" value="Unassembled WGS sequence"/>
</dbReference>
<dbReference type="SUPFAM" id="SSF47823">
    <property type="entry name" value="lambda integrase-like, N-terminal domain"/>
    <property type="match status" value="1"/>
</dbReference>
<comment type="caution">
    <text evidence="5">The sequence shown here is derived from an EMBL/GenBank/DDBJ whole genome shotgun (WGS) entry which is preliminary data.</text>
</comment>
<accession>A0ABU3QYL7</accession>
<gene>
    <name evidence="5" type="ORF">RT723_05865</name>
</gene>
<evidence type="ECO:0000256" key="1">
    <source>
        <dbReference type="ARBA" id="ARBA00022908"/>
    </source>
</evidence>
<dbReference type="Pfam" id="PF02899">
    <property type="entry name" value="Phage_int_SAM_1"/>
    <property type="match status" value="1"/>
</dbReference>
<evidence type="ECO:0000313" key="5">
    <source>
        <dbReference type="EMBL" id="MDU0112536.1"/>
    </source>
</evidence>
<evidence type="ECO:0000256" key="3">
    <source>
        <dbReference type="PROSITE-ProRule" id="PRU01248"/>
    </source>
</evidence>
<keyword evidence="6" id="KW-1185">Reference proteome</keyword>
<dbReference type="InterPro" id="IPR010998">
    <property type="entry name" value="Integrase_recombinase_N"/>
</dbReference>
<sequence>MLNRIEHLPQSIQPQVAQYLDYLKYERGYAQLTLKTYQANILHLCTFCVENDDLQWSKIDGNVLKQWLLSLRKAKLKPRSMQLKLSSVKGLFKYLLQKNNPSRPNRIINHTKNGQTITQKHGSG</sequence>
<keyword evidence="2 3" id="KW-0238">DNA-binding</keyword>
<dbReference type="InterPro" id="IPR004107">
    <property type="entry name" value="Integrase_SAM-like_N"/>
</dbReference>
<dbReference type="RefSeq" id="WP_315946248.1">
    <property type="nucleotide sequence ID" value="NZ_JAWCUA010000003.1"/>
</dbReference>
<reference evidence="5 6" key="1">
    <citation type="submission" date="2023-10" db="EMBL/GenBank/DDBJ databases">
        <title>Psychrosphaera aquimaarina strain SW33 isolated from seawater.</title>
        <authorList>
            <person name="Bayburt H."/>
            <person name="Kim J.M."/>
            <person name="Choi B.J."/>
            <person name="Jeon C.O."/>
        </authorList>
    </citation>
    <scope>NUCLEOTIDE SEQUENCE [LARGE SCALE GENOMIC DNA]</scope>
    <source>
        <strain evidence="5 6">KCTC 52743</strain>
    </source>
</reference>
<keyword evidence="1" id="KW-0229">DNA integration</keyword>
<dbReference type="EMBL" id="JAWCUA010000003">
    <property type="protein sequence ID" value="MDU0112536.1"/>
    <property type="molecule type" value="Genomic_DNA"/>
</dbReference>
<proteinExistence type="predicted"/>
<organism evidence="5 6">
    <name type="scientific">Psychrosphaera aquimarina</name>
    <dbReference type="NCBI Taxonomy" id="2044854"/>
    <lineage>
        <taxon>Bacteria</taxon>
        <taxon>Pseudomonadati</taxon>
        <taxon>Pseudomonadota</taxon>
        <taxon>Gammaproteobacteria</taxon>
        <taxon>Alteromonadales</taxon>
        <taxon>Pseudoalteromonadaceae</taxon>
        <taxon>Psychrosphaera</taxon>
    </lineage>
</organism>
<protein>
    <submittedName>
        <fullName evidence="5">Site-specific integrase</fullName>
    </submittedName>
</protein>
<dbReference type="Gene3D" id="1.10.150.130">
    <property type="match status" value="1"/>
</dbReference>
<dbReference type="InterPro" id="IPR044068">
    <property type="entry name" value="CB"/>
</dbReference>
<evidence type="ECO:0000313" key="6">
    <source>
        <dbReference type="Proteomes" id="UP001257914"/>
    </source>
</evidence>
<feature type="domain" description="Core-binding (CB)" evidence="4">
    <location>
        <begin position="10"/>
        <end position="96"/>
    </location>
</feature>
<evidence type="ECO:0000256" key="2">
    <source>
        <dbReference type="ARBA" id="ARBA00023125"/>
    </source>
</evidence>